<keyword evidence="2" id="KW-1185">Reference proteome</keyword>
<dbReference type="AlphaFoldDB" id="A0A2P4YT63"/>
<proteinExistence type="predicted"/>
<accession>A0A2P4YT63</accession>
<name>A0A2P4YT63_9STRA</name>
<protein>
    <submittedName>
        <fullName evidence="1">Uncharacterized protein</fullName>
    </submittedName>
</protein>
<dbReference type="Proteomes" id="UP000237271">
    <property type="component" value="Unassembled WGS sequence"/>
</dbReference>
<organism evidence="1 2">
    <name type="scientific">Phytophthora palmivora</name>
    <dbReference type="NCBI Taxonomy" id="4796"/>
    <lineage>
        <taxon>Eukaryota</taxon>
        <taxon>Sar</taxon>
        <taxon>Stramenopiles</taxon>
        <taxon>Oomycota</taxon>
        <taxon>Peronosporomycetes</taxon>
        <taxon>Peronosporales</taxon>
        <taxon>Peronosporaceae</taxon>
        <taxon>Phytophthora</taxon>
    </lineage>
</organism>
<dbReference type="EMBL" id="NCKW01000210">
    <property type="protein sequence ID" value="POM80981.1"/>
    <property type="molecule type" value="Genomic_DNA"/>
</dbReference>
<evidence type="ECO:0000313" key="1">
    <source>
        <dbReference type="EMBL" id="POM80981.1"/>
    </source>
</evidence>
<reference evidence="1 2" key="1">
    <citation type="journal article" date="2017" name="Genome Biol. Evol.">
        <title>Phytophthora megakarya and P. palmivora, closely related causal agents of cacao black pod rot, underwent increases in genome sizes and gene numbers by different mechanisms.</title>
        <authorList>
            <person name="Ali S.S."/>
            <person name="Shao J."/>
            <person name="Lary D.J."/>
            <person name="Kronmiller B."/>
            <person name="Shen D."/>
            <person name="Strem M.D."/>
            <person name="Amoako-Attah I."/>
            <person name="Akrofi A.Y."/>
            <person name="Begoude B.A."/>
            <person name="Ten Hoopen G.M."/>
            <person name="Coulibaly K."/>
            <person name="Kebe B.I."/>
            <person name="Melnick R.L."/>
            <person name="Guiltinan M.J."/>
            <person name="Tyler B.M."/>
            <person name="Meinhardt L.W."/>
            <person name="Bailey B.A."/>
        </authorList>
    </citation>
    <scope>NUCLEOTIDE SEQUENCE [LARGE SCALE GENOMIC DNA]</scope>
    <source>
        <strain evidence="2">sbr112.9</strain>
    </source>
</reference>
<comment type="caution">
    <text evidence="1">The sequence shown here is derived from an EMBL/GenBank/DDBJ whole genome shotgun (WGS) entry which is preliminary data.</text>
</comment>
<sequence>MRSDDWETGKIRISSILTADTSVIMLLVDPTKFSVSEEFPGLYDESPLEHFLYFFSREFWLNVERQTNRYYNQDLAGRMDAKFRA</sequence>
<evidence type="ECO:0000313" key="2">
    <source>
        <dbReference type="Proteomes" id="UP000237271"/>
    </source>
</evidence>
<gene>
    <name evidence="1" type="ORF">PHPALM_1117</name>
</gene>